<evidence type="ECO:0000313" key="2">
    <source>
        <dbReference type="EnsemblProtists" id="EOD17549"/>
    </source>
</evidence>
<evidence type="ECO:0000313" key="3">
    <source>
        <dbReference type="Proteomes" id="UP000013827"/>
    </source>
</evidence>
<protein>
    <submittedName>
        <fullName evidence="2">Uncharacterized protein</fullName>
    </submittedName>
</protein>
<dbReference type="KEGG" id="ehx:EMIHUDRAFT_374087"/>
<proteinExistence type="predicted"/>
<feature type="region of interest" description="Disordered" evidence="1">
    <location>
        <begin position="90"/>
        <end position="119"/>
    </location>
</feature>
<dbReference type="RefSeq" id="XP_005769978.1">
    <property type="nucleotide sequence ID" value="XM_005769921.1"/>
</dbReference>
<organism evidence="2 3">
    <name type="scientific">Emiliania huxleyi (strain CCMP1516)</name>
    <dbReference type="NCBI Taxonomy" id="280463"/>
    <lineage>
        <taxon>Eukaryota</taxon>
        <taxon>Haptista</taxon>
        <taxon>Haptophyta</taxon>
        <taxon>Prymnesiophyceae</taxon>
        <taxon>Isochrysidales</taxon>
        <taxon>Noelaerhabdaceae</taxon>
        <taxon>Emiliania</taxon>
    </lineage>
</organism>
<reference evidence="2" key="2">
    <citation type="submission" date="2024-10" db="UniProtKB">
        <authorList>
            <consortium name="EnsemblProtists"/>
        </authorList>
    </citation>
    <scope>IDENTIFICATION</scope>
</reference>
<dbReference type="Proteomes" id="UP000013827">
    <property type="component" value="Unassembled WGS sequence"/>
</dbReference>
<sequence length="139" mass="14749">MVDFNESEGESAILVVRSTRGVWFDNPHVFHRSLAKVPISFCFAPEEGAQVQTELGPTASVKACITSLPPSLLGAEACGVNNDVVVKEEAATQEPGRLRGGRRRRGVRHRGGDHQATIKSAAAEVSAAVEAVAEEAAKE</sequence>
<accession>A0A0D3J214</accession>
<dbReference type="EnsemblProtists" id="EOD17549">
    <property type="protein sequence ID" value="EOD17549"/>
    <property type="gene ID" value="EMIHUDRAFT_374087"/>
</dbReference>
<evidence type="ECO:0000256" key="1">
    <source>
        <dbReference type="SAM" id="MobiDB-lite"/>
    </source>
</evidence>
<dbReference type="PaxDb" id="2903-EOD17549"/>
<dbReference type="HOGENOM" id="CLU_153617_0_0_1"/>
<feature type="compositionally biased region" description="Basic residues" evidence="1">
    <location>
        <begin position="99"/>
        <end position="111"/>
    </location>
</feature>
<dbReference type="GeneID" id="17263699"/>
<reference evidence="3" key="1">
    <citation type="journal article" date="2013" name="Nature">
        <title>Pan genome of the phytoplankton Emiliania underpins its global distribution.</title>
        <authorList>
            <person name="Read B.A."/>
            <person name="Kegel J."/>
            <person name="Klute M.J."/>
            <person name="Kuo A."/>
            <person name="Lefebvre S.C."/>
            <person name="Maumus F."/>
            <person name="Mayer C."/>
            <person name="Miller J."/>
            <person name="Monier A."/>
            <person name="Salamov A."/>
            <person name="Young J."/>
            <person name="Aguilar M."/>
            <person name="Claverie J.M."/>
            <person name="Frickenhaus S."/>
            <person name="Gonzalez K."/>
            <person name="Herman E.K."/>
            <person name="Lin Y.C."/>
            <person name="Napier J."/>
            <person name="Ogata H."/>
            <person name="Sarno A.F."/>
            <person name="Shmutz J."/>
            <person name="Schroeder D."/>
            <person name="de Vargas C."/>
            <person name="Verret F."/>
            <person name="von Dassow P."/>
            <person name="Valentin K."/>
            <person name="Van de Peer Y."/>
            <person name="Wheeler G."/>
            <person name="Dacks J.B."/>
            <person name="Delwiche C.F."/>
            <person name="Dyhrman S.T."/>
            <person name="Glockner G."/>
            <person name="John U."/>
            <person name="Richards T."/>
            <person name="Worden A.Z."/>
            <person name="Zhang X."/>
            <person name="Grigoriev I.V."/>
            <person name="Allen A.E."/>
            <person name="Bidle K."/>
            <person name="Borodovsky M."/>
            <person name="Bowler C."/>
            <person name="Brownlee C."/>
            <person name="Cock J.M."/>
            <person name="Elias M."/>
            <person name="Gladyshev V.N."/>
            <person name="Groth M."/>
            <person name="Guda C."/>
            <person name="Hadaegh A."/>
            <person name="Iglesias-Rodriguez M.D."/>
            <person name="Jenkins J."/>
            <person name="Jones B.M."/>
            <person name="Lawson T."/>
            <person name="Leese F."/>
            <person name="Lindquist E."/>
            <person name="Lobanov A."/>
            <person name="Lomsadze A."/>
            <person name="Malik S.B."/>
            <person name="Marsh M.E."/>
            <person name="Mackinder L."/>
            <person name="Mock T."/>
            <person name="Mueller-Roeber B."/>
            <person name="Pagarete A."/>
            <person name="Parker M."/>
            <person name="Probert I."/>
            <person name="Quesneville H."/>
            <person name="Raines C."/>
            <person name="Rensing S.A."/>
            <person name="Riano-Pachon D.M."/>
            <person name="Richier S."/>
            <person name="Rokitta S."/>
            <person name="Shiraiwa Y."/>
            <person name="Soanes D.M."/>
            <person name="van der Giezen M."/>
            <person name="Wahlund T.M."/>
            <person name="Williams B."/>
            <person name="Wilson W."/>
            <person name="Wolfe G."/>
            <person name="Wurch L.L."/>
        </authorList>
    </citation>
    <scope>NUCLEOTIDE SEQUENCE</scope>
</reference>
<keyword evidence="3" id="KW-1185">Reference proteome</keyword>
<name>A0A0D3J214_EMIH1</name>
<dbReference type="AlphaFoldDB" id="A0A0D3J214"/>